<proteinExistence type="predicted"/>
<protein>
    <submittedName>
        <fullName evidence="2">Uncharacterized protein</fullName>
    </submittedName>
</protein>
<dbReference type="EMBL" id="UINC01168890">
    <property type="protein sequence ID" value="SVD72160.1"/>
    <property type="molecule type" value="Genomic_DNA"/>
</dbReference>
<keyword evidence="1" id="KW-1133">Transmembrane helix</keyword>
<keyword evidence="1" id="KW-0472">Membrane</keyword>
<keyword evidence="1" id="KW-0812">Transmembrane</keyword>
<organism evidence="2">
    <name type="scientific">marine metagenome</name>
    <dbReference type="NCBI Taxonomy" id="408172"/>
    <lineage>
        <taxon>unclassified sequences</taxon>
        <taxon>metagenomes</taxon>
        <taxon>ecological metagenomes</taxon>
    </lineage>
</organism>
<sequence>MAKIKKYIFGTVIALATYLLIVNSLEQTTLRYLPFVKPIRDVPVILVIGIAFGAGVLSTHLSRWWNSFRKKVKKEL</sequence>
<name>A0A382XMU5_9ZZZZ</name>
<dbReference type="AlphaFoldDB" id="A0A382XMU5"/>
<evidence type="ECO:0000256" key="1">
    <source>
        <dbReference type="SAM" id="Phobius"/>
    </source>
</evidence>
<gene>
    <name evidence="2" type="ORF">METZ01_LOCUS425014</name>
</gene>
<accession>A0A382XMU5</accession>
<feature type="transmembrane region" description="Helical" evidence="1">
    <location>
        <begin position="7"/>
        <end position="25"/>
    </location>
</feature>
<feature type="transmembrane region" description="Helical" evidence="1">
    <location>
        <begin position="45"/>
        <end position="65"/>
    </location>
</feature>
<reference evidence="2" key="1">
    <citation type="submission" date="2018-05" db="EMBL/GenBank/DDBJ databases">
        <authorList>
            <person name="Lanie J.A."/>
            <person name="Ng W.-L."/>
            <person name="Kazmierczak K.M."/>
            <person name="Andrzejewski T.M."/>
            <person name="Davidsen T.M."/>
            <person name="Wayne K.J."/>
            <person name="Tettelin H."/>
            <person name="Glass J.I."/>
            <person name="Rusch D."/>
            <person name="Podicherti R."/>
            <person name="Tsui H.-C.T."/>
            <person name="Winkler M.E."/>
        </authorList>
    </citation>
    <scope>NUCLEOTIDE SEQUENCE</scope>
</reference>
<evidence type="ECO:0000313" key="2">
    <source>
        <dbReference type="EMBL" id="SVD72160.1"/>
    </source>
</evidence>